<evidence type="ECO:0000313" key="5">
    <source>
        <dbReference type="EMBL" id="KZV92414.1"/>
    </source>
</evidence>
<evidence type="ECO:0000313" key="6">
    <source>
        <dbReference type="Proteomes" id="UP000077266"/>
    </source>
</evidence>
<proteinExistence type="inferred from homology"/>
<dbReference type="GO" id="GO:0016787">
    <property type="term" value="F:hydrolase activity"/>
    <property type="evidence" value="ECO:0007669"/>
    <property type="project" value="UniProtKB-KW"/>
</dbReference>
<dbReference type="InterPro" id="IPR051601">
    <property type="entry name" value="Serine_prot/Carboxylest_S33"/>
</dbReference>
<dbReference type="SUPFAM" id="SSF53474">
    <property type="entry name" value="alpha/beta-Hydrolases"/>
    <property type="match status" value="1"/>
</dbReference>
<dbReference type="AlphaFoldDB" id="A0A165HST4"/>
<dbReference type="InterPro" id="IPR029058">
    <property type="entry name" value="AB_hydrolase_fold"/>
</dbReference>
<protein>
    <submittedName>
        <fullName evidence="5">Alpha/beta-hydrolase</fullName>
    </submittedName>
</protein>
<dbReference type="OrthoDB" id="425534at2759"/>
<dbReference type="PANTHER" id="PTHR43248:SF25">
    <property type="entry name" value="AB HYDROLASE-1 DOMAIN-CONTAINING PROTEIN-RELATED"/>
    <property type="match status" value="1"/>
</dbReference>
<keyword evidence="6" id="KW-1185">Reference proteome</keyword>
<reference evidence="5 6" key="1">
    <citation type="journal article" date="2016" name="Mol. Biol. Evol.">
        <title>Comparative Genomics of Early-Diverging Mushroom-Forming Fungi Provides Insights into the Origins of Lignocellulose Decay Capabilities.</title>
        <authorList>
            <person name="Nagy L.G."/>
            <person name="Riley R."/>
            <person name="Tritt A."/>
            <person name="Adam C."/>
            <person name="Daum C."/>
            <person name="Floudas D."/>
            <person name="Sun H."/>
            <person name="Yadav J.S."/>
            <person name="Pangilinan J."/>
            <person name="Larsson K.H."/>
            <person name="Matsuura K."/>
            <person name="Barry K."/>
            <person name="Labutti K."/>
            <person name="Kuo R."/>
            <person name="Ohm R.A."/>
            <person name="Bhattacharya S.S."/>
            <person name="Shirouzu T."/>
            <person name="Yoshinaga Y."/>
            <person name="Martin F.M."/>
            <person name="Grigoriev I.V."/>
            <person name="Hibbett D.S."/>
        </authorList>
    </citation>
    <scope>NUCLEOTIDE SEQUENCE [LARGE SCALE GENOMIC DNA]</scope>
    <source>
        <strain evidence="5 6">HHB12029</strain>
    </source>
</reference>
<name>A0A165HST4_EXIGL</name>
<evidence type="ECO:0000256" key="2">
    <source>
        <dbReference type="ARBA" id="ARBA00022801"/>
    </source>
</evidence>
<feature type="domain" description="AB hydrolase-1" evidence="3">
    <location>
        <begin position="106"/>
        <end position="276"/>
    </location>
</feature>
<dbReference type="InterPro" id="IPR000073">
    <property type="entry name" value="AB_hydrolase_1"/>
</dbReference>
<accession>A0A165HST4</accession>
<organism evidence="5 6">
    <name type="scientific">Exidia glandulosa HHB12029</name>
    <dbReference type="NCBI Taxonomy" id="1314781"/>
    <lineage>
        <taxon>Eukaryota</taxon>
        <taxon>Fungi</taxon>
        <taxon>Dikarya</taxon>
        <taxon>Basidiomycota</taxon>
        <taxon>Agaricomycotina</taxon>
        <taxon>Agaricomycetes</taxon>
        <taxon>Auriculariales</taxon>
        <taxon>Exidiaceae</taxon>
        <taxon>Exidia</taxon>
    </lineage>
</organism>
<dbReference type="STRING" id="1314781.A0A165HST4"/>
<dbReference type="Pfam" id="PF00561">
    <property type="entry name" value="Abhydrolase_1"/>
    <property type="match status" value="1"/>
</dbReference>
<dbReference type="Pfam" id="PF08386">
    <property type="entry name" value="Abhydrolase_4"/>
    <property type="match status" value="1"/>
</dbReference>
<feature type="domain" description="Peptidase S33 tripeptidyl aminopeptidase-like C-terminal" evidence="4">
    <location>
        <begin position="449"/>
        <end position="543"/>
    </location>
</feature>
<comment type="similarity">
    <text evidence="1">Belongs to the peptidase S33 family.</text>
</comment>
<sequence length="595" mass="64406">MEKSQLPQPSAASTRQRLPFVQRVLFSLVVSVLVFLPNSRVVWEQAQVLMRGAPSGSAIKWTTCGDVFECGRLEVPLDYFNASKGTASISLARIPAANTSSRLGSIFFNPGGPGGSGVNFVYRTGKSLAALLDGRYDIVSWDPRGVNGTTPRGACFPSQTEQTLFTHHTGLEVGNLSDPIHRHVFEREMRAVDARDATVARVCELNPEASAALQHMDTATVVRDLVRIADTIQGPGTPINYWGFSYGTLLGNYFVNMFPTRVGRVIVDGNLDPVTWATARFAEWTPGSLRDSQKAHNQFMVDCAKVGPERCALASNSSTAESIAKTVDGILKQLYDRPLPVPGAKHADVLTSSHMRQLLFAGTYKPSLWPGIAKILADVARGDGAAALELIDSTVELDESKQADTSLSSSATICSDAPPIPESIDNLGELTDAVVRMYEDGLTLFASRILVGCHNWRLRAPKRFTGPFNHTLSNTILVIGNTADPVTPLANAMRVNKLLQDSSRLIIQDSSGHCSLAAASLCTANAIRGYFLNGTLPENGLFCPVSEETFPTNGDSASVSTWLTAEERTEENVRVLDVVRDIGRTWRKSGHPYGV</sequence>
<dbReference type="PANTHER" id="PTHR43248">
    <property type="entry name" value="2-SUCCINYL-6-HYDROXY-2,4-CYCLOHEXADIENE-1-CARBOXYLATE SYNTHASE"/>
    <property type="match status" value="1"/>
</dbReference>
<dbReference type="InterPro" id="IPR013595">
    <property type="entry name" value="Pept_S33_TAP-like_C"/>
</dbReference>
<dbReference type="EMBL" id="KV426009">
    <property type="protein sequence ID" value="KZV92414.1"/>
    <property type="molecule type" value="Genomic_DNA"/>
</dbReference>
<evidence type="ECO:0000259" key="4">
    <source>
        <dbReference type="Pfam" id="PF08386"/>
    </source>
</evidence>
<evidence type="ECO:0000259" key="3">
    <source>
        <dbReference type="Pfam" id="PF00561"/>
    </source>
</evidence>
<dbReference type="Gene3D" id="3.40.50.1820">
    <property type="entry name" value="alpha/beta hydrolase"/>
    <property type="match status" value="1"/>
</dbReference>
<dbReference type="Proteomes" id="UP000077266">
    <property type="component" value="Unassembled WGS sequence"/>
</dbReference>
<gene>
    <name evidence="5" type="ORF">EXIGLDRAFT_718403</name>
</gene>
<evidence type="ECO:0000256" key="1">
    <source>
        <dbReference type="ARBA" id="ARBA00010088"/>
    </source>
</evidence>
<keyword evidence="2 5" id="KW-0378">Hydrolase</keyword>
<dbReference type="InParanoid" id="A0A165HST4"/>